<gene>
    <name evidence="2" type="ORF">TTHERM_01544790</name>
</gene>
<dbReference type="KEGG" id="tet:TTHERM_01544790"/>
<evidence type="ECO:0000313" key="3">
    <source>
        <dbReference type="Proteomes" id="UP000009168"/>
    </source>
</evidence>
<evidence type="ECO:0000313" key="2">
    <source>
        <dbReference type="EMBL" id="EAS06573.4"/>
    </source>
</evidence>
<evidence type="ECO:0000256" key="1">
    <source>
        <dbReference type="SAM" id="Phobius"/>
    </source>
</evidence>
<dbReference type="EMBL" id="GG662276">
    <property type="protein sequence ID" value="EAS06573.4"/>
    <property type="molecule type" value="Genomic_DNA"/>
</dbReference>
<organism evidence="2 3">
    <name type="scientific">Tetrahymena thermophila (strain SB210)</name>
    <dbReference type="NCBI Taxonomy" id="312017"/>
    <lineage>
        <taxon>Eukaryota</taxon>
        <taxon>Sar</taxon>
        <taxon>Alveolata</taxon>
        <taxon>Ciliophora</taxon>
        <taxon>Intramacronucleata</taxon>
        <taxon>Oligohymenophorea</taxon>
        <taxon>Hymenostomatida</taxon>
        <taxon>Tetrahymenina</taxon>
        <taxon>Tetrahymenidae</taxon>
        <taxon>Tetrahymena</taxon>
    </lineage>
</organism>
<feature type="transmembrane region" description="Helical" evidence="1">
    <location>
        <begin position="494"/>
        <end position="511"/>
    </location>
</feature>
<sequence>DQLKQINLNIQLNSNLYTQHYSFRQNNGTFNLTNLISVYGQFNSEVELVFSSDIIQIPLYQNISDSLQISNYSSKYYAFLKIKIKNECNPGYELQKFQTILDYCSPCLEGYYNTQPNQHCIKCPDSAYYCKYQTILLKKGFWRENSTSSNILACNQNKNSCIESQAGVNLVNTNQQCAEGYIGPICDDCDIENQYWGQRYQKIGNNQCVSCQQDFKYSILMFTGIIFYSLIFCIYITDSTINQFKQQVVDEYFKILKIYVAKKSHISSTIIKILINYFQLISIIVNMNIPIPRSLGNFIVIFGSPSQLSQTNLDCLYVQIAKFFGLQFLYAKFLIGQIQLVIICLMFFGFYRIFCLYMKRRFHLYHLITGLVLIYYQNLSGIIQQLLGSISCRKIGQRSYVLDYPQYECNDEHLKSALYILFPFLFVWAIIIPLLLLYFLFKNQFNLNKLKQLTLLGFLYEGYEINQYYWEIIQIAKNILIAFFLKFYGDFNPLMYILCAITILVYSMLLQKFKPLSCQRLNNLNLTCSCYSILIIMLGLIAQEFQIYAVSILCLLLILILNICLAVQVIQIILKEYLTKIKLFFYPLILNLLDKLHIKVDRTLFNVITKQHVIDLWKKITFQVHKKNQKVSKSNNFFSQEFQQDLFFANLQDCLRYAQMQIILRKTKVLNQHQSQFNIKQSHTQANTCFQQNIDTLKQNKLAKQ</sequence>
<keyword evidence="3" id="KW-1185">Reference proteome</keyword>
<feature type="transmembrane region" description="Helical" evidence="1">
    <location>
        <begin position="329"/>
        <end position="350"/>
    </location>
</feature>
<dbReference type="Proteomes" id="UP000009168">
    <property type="component" value="Unassembled WGS sequence"/>
</dbReference>
<protein>
    <submittedName>
        <fullName evidence="2">Transmembrane protein, putative</fullName>
    </submittedName>
</protein>
<feature type="transmembrane region" description="Helical" evidence="1">
    <location>
        <begin position="217"/>
        <end position="237"/>
    </location>
</feature>
<proteinExistence type="predicted"/>
<feature type="transmembrane region" description="Helical" evidence="1">
    <location>
        <begin position="270"/>
        <end position="289"/>
    </location>
</feature>
<feature type="transmembrane region" description="Helical" evidence="1">
    <location>
        <begin position="417"/>
        <end position="441"/>
    </location>
</feature>
<feature type="non-terminal residue" evidence="2">
    <location>
        <position position="1"/>
    </location>
</feature>
<name>Q24FL6_TETTS</name>
<feature type="transmembrane region" description="Helical" evidence="1">
    <location>
        <begin position="362"/>
        <end position="379"/>
    </location>
</feature>
<feature type="transmembrane region" description="Helical" evidence="1">
    <location>
        <begin position="523"/>
        <end position="542"/>
    </location>
</feature>
<feature type="transmembrane region" description="Helical" evidence="1">
    <location>
        <begin position="548"/>
        <end position="574"/>
    </location>
</feature>
<keyword evidence="1 2" id="KW-0812">Transmembrane</keyword>
<dbReference type="AlphaFoldDB" id="Q24FL6"/>
<dbReference type="RefSeq" id="XP_001026818.4">
    <property type="nucleotide sequence ID" value="XM_001026818.4"/>
</dbReference>
<dbReference type="HOGENOM" id="CLU_1491955_0_0_1"/>
<reference evidence="3" key="1">
    <citation type="journal article" date="2006" name="PLoS Biol.">
        <title>Macronuclear genome sequence of the ciliate Tetrahymena thermophila, a model eukaryote.</title>
        <authorList>
            <person name="Eisen J.A."/>
            <person name="Coyne R.S."/>
            <person name="Wu M."/>
            <person name="Wu D."/>
            <person name="Thiagarajan M."/>
            <person name="Wortman J.R."/>
            <person name="Badger J.H."/>
            <person name="Ren Q."/>
            <person name="Amedeo P."/>
            <person name="Jones K.M."/>
            <person name="Tallon L.J."/>
            <person name="Delcher A.L."/>
            <person name="Salzberg S.L."/>
            <person name="Silva J.C."/>
            <person name="Haas B.J."/>
            <person name="Majoros W.H."/>
            <person name="Farzad M."/>
            <person name="Carlton J.M."/>
            <person name="Smith R.K. Jr."/>
            <person name="Garg J."/>
            <person name="Pearlman R.E."/>
            <person name="Karrer K.M."/>
            <person name="Sun L."/>
            <person name="Manning G."/>
            <person name="Elde N.C."/>
            <person name="Turkewitz A.P."/>
            <person name="Asai D.J."/>
            <person name="Wilkes D.E."/>
            <person name="Wang Y."/>
            <person name="Cai H."/>
            <person name="Collins K."/>
            <person name="Stewart B.A."/>
            <person name="Lee S.R."/>
            <person name="Wilamowska K."/>
            <person name="Weinberg Z."/>
            <person name="Ruzzo W.L."/>
            <person name="Wloga D."/>
            <person name="Gaertig J."/>
            <person name="Frankel J."/>
            <person name="Tsao C.-C."/>
            <person name="Gorovsky M.A."/>
            <person name="Keeling P.J."/>
            <person name="Waller R.F."/>
            <person name="Patron N.J."/>
            <person name="Cherry J.M."/>
            <person name="Stover N.A."/>
            <person name="Krieger C.J."/>
            <person name="del Toro C."/>
            <person name="Ryder H.F."/>
            <person name="Williamson S.C."/>
            <person name="Barbeau R.A."/>
            <person name="Hamilton E.P."/>
            <person name="Orias E."/>
        </authorList>
    </citation>
    <scope>NUCLEOTIDE SEQUENCE [LARGE SCALE GENOMIC DNA]</scope>
    <source>
        <strain evidence="3">SB210</strain>
    </source>
</reference>
<dbReference type="PANTHER" id="PTHR11319">
    <property type="entry name" value="G PROTEIN-COUPLED RECEPTOR-RELATED"/>
    <property type="match status" value="1"/>
</dbReference>
<accession>Q24FL6</accession>
<dbReference type="PANTHER" id="PTHR11319:SF35">
    <property type="entry name" value="OUTER MEMBRANE PROTEIN PMPC-RELATED"/>
    <property type="match status" value="1"/>
</dbReference>
<dbReference type="GeneID" id="7847015"/>
<dbReference type="InParanoid" id="Q24FL6"/>
<keyword evidence="1" id="KW-1133">Transmembrane helix</keyword>
<keyword evidence="1" id="KW-0472">Membrane</keyword>